<dbReference type="STRING" id="660518.SAMN05216218_1122"/>
<dbReference type="AlphaFoldDB" id="A0A1G7Q629"/>
<protein>
    <submittedName>
        <fullName evidence="1">Uncharacterized protein</fullName>
    </submittedName>
</protein>
<dbReference type="RefSeq" id="WP_175452898.1">
    <property type="nucleotide sequence ID" value="NZ_FNBK01000012.1"/>
</dbReference>
<accession>A0A1G7Q629</accession>
<keyword evidence="2" id="KW-1185">Reference proteome</keyword>
<name>A0A1G7Q629_9EURY</name>
<organism evidence="1 2">
    <name type="scientific">Halorientalis regularis</name>
    <dbReference type="NCBI Taxonomy" id="660518"/>
    <lineage>
        <taxon>Archaea</taxon>
        <taxon>Methanobacteriati</taxon>
        <taxon>Methanobacteriota</taxon>
        <taxon>Stenosarchaea group</taxon>
        <taxon>Halobacteria</taxon>
        <taxon>Halobacteriales</taxon>
        <taxon>Haloarculaceae</taxon>
        <taxon>Halorientalis</taxon>
    </lineage>
</organism>
<dbReference type="EMBL" id="FNBK01000012">
    <property type="protein sequence ID" value="SDF93944.1"/>
    <property type="molecule type" value="Genomic_DNA"/>
</dbReference>
<evidence type="ECO:0000313" key="1">
    <source>
        <dbReference type="EMBL" id="SDF93944.1"/>
    </source>
</evidence>
<dbReference type="Proteomes" id="UP000199076">
    <property type="component" value="Unassembled WGS sequence"/>
</dbReference>
<reference evidence="2" key="1">
    <citation type="submission" date="2016-10" db="EMBL/GenBank/DDBJ databases">
        <authorList>
            <person name="Varghese N."/>
            <person name="Submissions S."/>
        </authorList>
    </citation>
    <scope>NUCLEOTIDE SEQUENCE [LARGE SCALE GENOMIC DNA]</scope>
    <source>
        <strain evidence="2">IBRC-M 10760</strain>
    </source>
</reference>
<evidence type="ECO:0000313" key="2">
    <source>
        <dbReference type="Proteomes" id="UP000199076"/>
    </source>
</evidence>
<gene>
    <name evidence="1" type="ORF">SAMN05216218_1122</name>
</gene>
<sequence length="56" mass="6439">MDNVAVVVLDTLQYDEFVGDPKVRLHDLRADLDIRSVEDEPVPESIRQRLKNQGYA</sequence>
<proteinExistence type="predicted"/>